<evidence type="ECO:0000259" key="6">
    <source>
        <dbReference type="PROSITE" id="PS50109"/>
    </source>
</evidence>
<dbReference type="InterPro" id="IPR005467">
    <property type="entry name" value="His_kinase_dom"/>
</dbReference>
<dbReference type="EMBL" id="JBHRTB010000010">
    <property type="protein sequence ID" value="MFC3141622.1"/>
    <property type="molecule type" value="Genomic_DNA"/>
</dbReference>
<dbReference type="Pfam" id="PF00512">
    <property type="entry name" value="HisKA"/>
    <property type="match status" value="1"/>
</dbReference>
<evidence type="ECO:0000259" key="7">
    <source>
        <dbReference type="PROSITE" id="PS50110"/>
    </source>
</evidence>
<name>A0ABV7GPF1_9RHOB</name>
<dbReference type="PROSITE" id="PS50109">
    <property type="entry name" value="HIS_KIN"/>
    <property type="match status" value="1"/>
</dbReference>
<reference evidence="9" key="1">
    <citation type="journal article" date="2019" name="Int. J. Syst. Evol. Microbiol.">
        <title>The Global Catalogue of Microorganisms (GCM) 10K type strain sequencing project: providing services to taxonomists for standard genome sequencing and annotation.</title>
        <authorList>
            <consortium name="The Broad Institute Genomics Platform"/>
            <consortium name="The Broad Institute Genome Sequencing Center for Infectious Disease"/>
            <person name="Wu L."/>
            <person name="Ma J."/>
        </authorList>
    </citation>
    <scope>NUCLEOTIDE SEQUENCE [LARGE SCALE GENOMIC DNA]</scope>
    <source>
        <strain evidence="9">KCTC 52366</strain>
    </source>
</reference>
<protein>
    <recommendedName>
        <fullName evidence="2">histidine kinase</fullName>
        <ecNumber evidence="2">2.7.13.3</ecNumber>
    </recommendedName>
</protein>
<dbReference type="RefSeq" id="WP_275632121.1">
    <property type="nucleotide sequence ID" value="NZ_JARGYD010000002.1"/>
</dbReference>
<evidence type="ECO:0000256" key="2">
    <source>
        <dbReference type="ARBA" id="ARBA00012438"/>
    </source>
</evidence>
<keyword evidence="3 4" id="KW-0597">Phosphoprotein</keyword>
<dbReference type="InterPro" id="IPR036890">
    <property type="entry name" value="HATPase_C_sf"/>
</dbReference>
<dbReference type="CDD" id="cd16922">
    <property type="entry name" value="HATPase_EvgS-ArcB-TorS-like"/>
    <property type="match status" value="1"/>
</dbReference>
<dbReference type="SUPFAM" id="SSF55874">
    <property type="entry name" value="ATPase domain of HSP90 chaperone/DNA topoisomerase II/histidine kinase"/>
    <property type="match status" value="1"/>
</dbReference>
<evidence type="ECO:0000256" key="3">
    <source>
        <dbReference type="ARBA" id="ARBA00022553"/>
    </source>
</evidence>
<dbReference type="CDD" id="cd00082">
    <property type="entry name" value="HisKA"/>
    <property type="match status" value="1"/>
</dbReference>
<keyword evidence="8" id="KW-0547">Nucleotide-binding</keyword>
<evidence type="ECO:0000313" key="9">
    <source>
        <dbReference type="Proteomes" id="UP001595632"/>
    </source>
</evidence>
<dbReference type="InterPro" id="IPR036097">
    <property type="entry name" value="HisK_dim/P_sf"/>
</dbReference>
<dbReference type="SMART" id="SM00448">
    <property type="entry name" value="REC"/>
    <property type="match status" value="2"/>
</dbReference>
<dbReference type="Gene3D" id="3.40.50.2300">
    <property type="match status" value="2"/>
</dbReference>
<dbReference type="SUPFAM" id="SSF47384">
    <property type="entry name" value="Homodimeric domain of signal transducing histidine kinase"/>
    <property type="match status" value="1"/>
</dbReference>
<keyword evidence="5" id="KW-0175">Coiled coil</keyword>
<comment type="caution">
    <text evidence="8">The sequence shown here is derived from an EMBL/GenBank/DDBJ whole genome shotgun (WGS) entry which is preliminary data.</text>
</comment>
<feature type="coiled-coil region" evidence="5">
    <location>
        <begin position="32"/>
        <end position="59"/>
    </location>
</feature>
<keyword evidence="8" id="KW-0067">ATP-binding</keyword>
<feature type="domain" description="Response regulatory" evidence="7">
    <location>
        <begin position="461"/>
        <end position="572"/>
    </location>
</feature>
<dbReference type="InterPro" id="IPR001789">
    <property type="entry name" value="Sig_transdc_resp-reg_receiver"/>
</dbReference>
<dbReference type="Gene3D" id="3.30.565.10">
    <property type="entry name" value="Histidine kinase-like ATPase, C-terminal domain"/>
    <property type="match status" value="1"/>
</dbReference>
<dbReference type="SMART" id="SM00387">
    <property type="entry name" value="HATPase_c"/>
    <property type="match status" value="1"/>
</dbReference>
<dbReference type="GO" id="GO:0005524">
    <property type="term" value="F:ATP binding"/>
    <property type="evidence" value="ECO:0007669"/>
    <property type="project" value="UniProtKB-KW"/>
</dbReference>
<dbReference type="EC" id="2.7.13.3" evidence="2"/>
<dbReference type="InterPro" id="IPR004358">
    <property type="entry name" value="Sig_transdc_His_kin-like_C"/>
</dbReference>
<dbReference type="Proteomes" id="UP001595632">
    <property type="component" value="Unassembled WGS sequence"/>
</dbReference>
<evidence type="ECO:0000256" key="5">
    <source>
        <dbReference type="SAM" id="Coils"/>
    </source>
</evidence>
<keyword evidence="9" id="KW-1185">Reference proteome</keyword>
<dbReference type="Gene3D" id="1.10.287.130">
    <property type="match status" value="1"/>
</dbReference>
<dbReference type="InterPro" id="IPR003594">
    <property type="entry name" value="HATPase_dom"/>
</dbReference>
<accession>A0ABV7GPF1</accession>
<dbReference type="PANTHER" id="PTHR45339:SF5">
    <property type="entry name" value="HISTIDINE KINASE"/>
    <property type="match status" value="1"/>
</dbReference>
<feature type="modified residue" description="4-aspartylphosphate" evidence="4">
    <location>
        <position position="509"/>
    </location>
</feature>
<dbReference type="Pfam" id="PF00072">
    <property type="entry name" value="Response_reg"/>
    <property type="match status" value="1"/>
</dbReference>
<organism evidence="8 9">
    <name type="scientific">Psychromarinibacter halotolerans</name>
    <dbReference type="NCBI Taxonomy" id="1775175"/>
    <lineage>
        <taxon>Bacteria</taxon>
        <taxon>Pseudomonadati</taxon>
        <taxon>Pseudomonadota</taxon>
        <taxon>Alphaproteobacteria</taxon>
        <taxon>Rhodobacterales</taxon>
        <taxon>Paracoccaceae</taxon>
        <taxon>Psychromarinibacter</taxon>
    </lineage>
</organism>
<dbReference type="Pfam" id="PF02518">
    <property type="entry name" value="HATPase_c"/>
    <property type="match status" value="1"/>
</dbReference>
<evidence type="ECO:0000313" key="8">
    <source>
        <dbReference type="EMBL" id="MFC3141622.1"/>
    </source>
</evidence>
<dbReference type="SMART" id="SM00388">
    <property type="entry name" value="HisKA"/>
    <property type="match status" value="1"/>
</dbReference>
<dbReference type="InterPro" id="IPR003661">
    <property type="entry name" value="HisK_dim/P_dom"/>
</dbReference>
<proteinExistence type="predicted"/>
<comment type="catalytic activity">
    <reaction evidence="1">
        <text>ATP + protein L-histidine = ADP + protein N-phospho-L-histidine.</text>
        <dbReference type="EC" id="2.7.13.3"/>
    </reaction>
</comment>
<dbReference type="PRINTS" id="PR00344">
    <property type="entry name" value="BCTRLSENSOR"/>
</dbReference>
<evidence type="ECO:0000256" key="4">
    <source>
        <dbReference type="PROSITE-ProRule" id="PRU00169"/>
    </source>
</evidence>
<gene>
    <name evidence="8" type="ORF">ACFOGP_02830</name>
</gene>
<feature type="modified residue" description="4-aspartylphosphate" evidence="4">
    <location>
        <position position="642"/>
    </location>
</feature>
<evidence type="ECO:0000256" key="1">
    <source>
        <dbReference type="ARBA" id="ARBA00000085"/>
    </source>
</evidence>
<feature type="domain" description="Response regulatory" evidence="7">
    <location>
        <begin position="593"/>
        <end position="712"/>
    </location>
</feature>
<sequence length="728" mass="80131">MTTSDDLVRERRARLAAERLLKVKQDELFEANRKLSAHARTLSEEVVEKREETKVLRQETDAVRTELETARGAMMIAERRLWESIETIQDGFAVFDGGGIMVAANSAFLTPFDGLDCVAPGISYPDLLRIAAEEGLVDTDDASRDDWIEDMLWRWQSPTIPPRVVRFWNNVFIRLVDRRTEGGDTVSLALNITSTIRNEAKLKQARHKAEAANRAKSAFLANMSHEIRTPMNGVVGMAQLLADSPLDEEQRLYVETIRSSGEALLVLINDVLDYSKIEADRLTLHPEPFDLEAAVYEVVTLLRPSVGTKQLSLLVDYDTFMPTWFMGDPGRVRQILTNLVGNAVKFTEAGHVMIRVSCLPDGGTGAQRVHVTVEDTGIGIAPDLAEHIFGEFNQVDDDRNRRFEGTGLGLAITKRLVEMMGGQIWVDSVVGEGSSFGCYLQLDLADDAPGALPGPPVWLDRVLFADPNPDARDILRRQLAAQRVRTVPCETGADLVAAGPGQGDVVLLDEDLRGSDARKVAADLRRDGFTGPIYLLSAGATQSGAGPGPDFDGALPKPLRRQDVVRALSARPAPRPQRAADSAFTPLSLRRMRVLAAEDNRTNRLVFSKLVQSADIDLRFVENGQQAVDAYIEDPPDVVFMDISMPEVDGRQATRMIREHEAALGLNRAPVVAMTAHAMAGDEEEILACGLDRYMTKPLKKDTVLGYLDEFCPDTCLPPLGEDLKSAV</sequence>
<dbReference type="SUPFAM" id="SSF52172">
    <property type="entry name" value="CheY-like"/>
    <property type="match status" value="2"/>
</dbReference>
<dbReference type="PANTHER" id="PTHR45339">
    <property type="entry name" value="HYBRID SIGNAL TRANSDUCTION HISTIDINE KINASE J"/>
    <property type="match status" value="1"/>
</dbReference>
<dbReference type="InterPro" id="IPR011006">
    <property type="entry name" value="CheY-like_superfamily"/>
</dbReference>
<feature type="domain" description="Histidine kinase" evidence="6">
    <location>
        <begin position="222"/>
        <end position="444"/>
    </location>
</feature>
<dbReference type="PROSITE" id="PS50110">
    <property type="entry name" value="RESPONSE_REGULATORY"/>
    <property type="match status" value="2"/>
</dbReference>
<dbReference type="CDD" id="cd17546">
    <property type="entry name" value="REC_hyHK_CKI1_RcsC-like"/>
    <property type="match status" value="1"/>
</dbReference>